<organism evidence="1">
    <name type="scientific">marine metagenome</name>
    <dbReference type="NCBI Taxonomy" id="408172"/>
    <lineage>
        <taxon>unclassified sequences</taxon>
        <taxon>metagenomes</taxon>
        <taxon>ecological metagenomes</taxon>
    </lineage>
</organism>
<feature type="non-terminal residue" evidence="1">
    <location>
        <position position="41"/>
    </location>
</feature>
<gene>
    <name evidence="1" type="ORF">METZ01_LOCUS440243</name>
</gene>
<name>A0A382YWU2_9ZZZZ</name>
<sequence length="41" mass="4866">VSPFGFVAFSGRQNLTRPWRFWKKGYVRIDGSYARQKQSSR</sequence>
<protein>
    <submittedName>
        <fullName evidence="1">Uncharacterized protein</fullName>
    </submittedName>
</protein>
<dbReference type="EMBL" id="UINC01178951">
    <property type="protein sequence ID" value="SVD87389.1"/>
    <property type="molecule type" value="Genomic_DNA"/>
</dbReference>
<feature type="non-terminal residue" evidence="1">
    <location>
        <position position="1"/>
    </location>
</feature>
<proteinExistence type="predicted"/>
<evidence type="ECO:0000313" key="1">
    <source>
        <dbReference type="EMBL" id="SVD87389.1"/>
    </source>
</evidence>
<accession>A0A382YWU2</accession>
<dbReference type="AlphaFoldDB" id="A0A382YWU2"/>
<reference evidence="1" key="1">
    <citation type="submission" date="2018-05" db="EMBL/GenBank/DDBJ databases">
        <authorList>
            <person name="Lanie J.A."/>
            <person name="Ng W.-L."/>
            <person name="Kazmierczak K.M."/>
            <person name="Andrzejewski T.M."/>
            <person name="Davidsen T.M."/>
            <person name="Wayne K.J."/>
            <person name="Tettelin H."/>
            <person name="Glass J.I."/>
            <person name="Rusch D."/>
            <person name="Podicherti R."/>
            <person name="Tsui H.-C.T."/>
            <person name="Winkler M.E."/>
        </authorList>
    </citation>
    <scope>NUCLEOTIDE SEQUENCE</scope>
</reference>